<dbReference type="RefSeq" id="WP_142536369.1">
    <property type="nucleotide sequence ID" value="NZ_SGJB01000013.1"/>
</dbReference>
<evidence type="ECO:0000313" key="4">
    <source>
        <dbReference type="Proteomes" id="UP000317863"/>
    </source>
</evidence>
<sequence length="424" mass="47913">MSKIRPVYAEFKLDENKVIDFRMLKSIKERVLKDTVEPVYGYAEDILYMDVYSASVDNMIKMPVLITPDIMTESDRIKMGQIISDIRGLCINWTNTIKPEIKAIPETVLSKSKDIEDTIDDINGYIDEIIDGIVDKDKAHIKKYVDRFNNKILDVKFKSSDIVKVFDDFFENIEEYGQDLSEDENKLGDLKKIISDSSENVKKIIEKNKKYIEELEGIREKQVGIAIGLGVTSGVVIIRSVAIGAVTGFLPFGIVVAVFAGGALAAGCAALAIEASKTLEKINAEKENLNDKEKDQTTLGLFINNIETSIKQYQNMNICIEDIKKYWKNVDSVIDNISDKAKELDKNEEEIDVDSEEYLNEWKNIKNDLSTIKEIAESLDEAVSSLGNEYKVVEGFDIPKDATADEIIKKFEEYYKSLDNKNIG</sequence>
<proteinExistence type="predicted"/>
<dbReference type="AlphaFoldDB" id="A0A544QU74"/>
<reference evidence="3 4" key="1">
    <citation type="submission" date="2019-02" db="EMBL/GenBank/DDBJ databases">
        <title>Peptostreptococcaceae bacterium ZHW00191 nov., a new bacterium isolated from the human gut.</title>
        <authorList>
            <person name="Zhou H.-W."/>
            <person name="Chen X.-J."/>
        </authorList>
    </citation>
    <scope>NUCLEOTIDE SEQUENCE [LARGE SCALE GENOMIC DNA]</scope>
    <source>
        <strain evidence="3 4">ZHW00191</strain>
    </source>
</reference>
<dbReference type="SUPFAM" id="SSF58100">
    <property type="entry name" value="Bacterial hemolysins"/>
    <property type="match status" value="1"/>
</dbReference>
<evidence type="ECO:0000313" key="3">
    <source>
        <dbReference type="EMBL" id="TQQ84248.1"/>
    </source>
</evidence>
<keyword evidence="2" id="KW-0472">Membrane</keyword>
<feature type="coiled-coil region" evidence="1">
    <location>
        <begin position="272"/>
        <end position="299"/>
    </location>
</feature>
<gene>
    <name evidence="3" type="ORF">EXD82_07905</name>
</gene>
<keyword evidence="2" id="KW-0812">Transmembrane</keyword>
<accession>A0A544QU74</accession>
<evidence type="ECO:0000256" key="2">
    <source>
        <dbReference type="SAM" id="Phobius"/>
    </source>
</evidence>
<name>A0A544QU74_9FIRM</name>
<keyword evidence="1" id="KW-0175">Coiled coil</keyword>
<dbReference type="Proteomes" id="UP000317863">
    <property type="component" value="Unassembled WGS sequence"/>
</dbReference>
<keyword evidence="4" id="KW-1185">Reference proteome</keyword>
<feature type="transmembrane region" description="Helical" evidence="2">
    <location>
        <begin position="223"/>
        <end position="243"/>
    </location>
</feature>
<dbReference type="Gene3D" id="1.20.1170.10">
    <property type="match status" value="1"/>
</dbReference>
<protein>
    <submittedName>
        <fullName evidence="3">Uncharacterized protein</fullName>
    </submittedName>
</protein>
<evidence type="ECO:0000256" key="1">
    <source>
        <dbReference type="SAM" id="Coils"/>
    </source>
</evidence>
<organism evidence="3 4">
    <name type="scientific">Peptacetobacter hominis</name>
    <dbReference type="NCBI Taxonomy" id="2743610"/>
    <lineage>
        <taxon>Bacteria</taxon>
        <taxon>Bacillati</taxon>
        <taxon>Bacillota</taxon>
        <taxon>Clostridia</taxon>
        <taxon>Peptostreptococcales</taxon>
        <taxon>Peptostreptococcaceae</taxon>
        <taxon>Peptacetobacter</taxon>
    </lineage>
</organism>
<feature type="transmembrane region" description="Helical" evidence="2">
    <location>
        <begin position="249"/>
        <end position="273"/>
    </location>
</feature>
<comment type="caution">
    <text evidence="3">The sequence shown here is derived from an EMBL/GenBank/DDBJ whole genome shotgun (WGS) entry which is preliminary data.</text>
</comment>
<keyword evidence="2" id="KW-1133">Transmembrane helix</keyword>
<dbReference type="EMBL" id="SGJB01000013">
    <property type="protein sequence ID" value="TQQ84248.1"/>
    <property type="molecule type" value="Genomic_DNA"/>
</dbReference>